<dbReference type="InterPro" id="IPR020846">
    <property type="entry name" value="MFS_dom"/>
</dbReference>
<feature type="transmembrane region" description="Helical" evidence="5">
    <location>
        <begin position="20"/>
        <end position="40"/>
    </location>
</feature>
<feature type="domain" description="Major facilitator superfamily (MFS) profile" evidence="6">
    <location>
        <begin position="22"/>
        <end position="476"/>
    </location>
</feature>
<feature type="transmembrane region" description="Helical" evidence="5">
    <location>
        <begin position="346"/>
        <end position="364"/>
    </location>
</feature>
<feature type="transmembrane region" description="Helical" evidence="5">
    <location>
        <begin position="122"/>
        <end position="143"/>
    </location>
</feature>
<keyword evidence="3 5" id="KW-1133">Transmembrane helix</keyword>
<dbReference type="Proteomes" id="UP000002258">
    <property type="component" value="Chromosome 2"/>
</dbReference>
<dbReference type="EMBL" id="CP000496">
    <property type="protein sequence ID" value="ABN64506.2"/>
    <property type="molecule type" value="Genomic_DNA"/>
</dbReference>
<dbReference type="RefSeq" id="XP_001382535.2">
    <property type="nucleotide sequence ID" value="XM_001382498.1"/>
</dbReference>
<dbReference type="InParanoid" id="A3LPJ6"/>
<gene>
    <name evidence="7" type="primary">ATR3</name>
    <name evidence="7" type="ORF">PICST_29969</name>
</gene>
<dbReference type="PANTHER" id="PTHR42718:SF1">
    <property type="entry name" value="LOW AFFINITY AMMONIUM TRANSPORTER"/>
    <property type="match status" value="1"/>
</dbReference>
<feature type="transmembrane region" description="Helical" evidence="5">
    <location>
        <begin position="283"/>
        <end position="303"/>
    </location>
</feature>
<evidence type="ECO:0000259" key="6">
    <source>
        <dbReference type="PROSITE" id="PS50850"/>
    </source>
</evidence>
<dbReference type="OrthoDB" id="2130629at2759"/>
<accession>A3LPJ6</accession>
<evidence type="ECO:0000256" key="5">
    <source>
        <dbReference type="SAM" id="Phobius"/>
    </source>
</evidence>
<sequence>MKVFTNPVPNYQDISIFRECFFISLLCMTQLLTQAAVSQTVNNSEYVARTFGVQDKPGEISWFTASYSLTVGTFILIFGRLGDMHGYKLMFVLGYLWFGIFSSATGFAGFSSSTILFDIMRALQGIGPAILMPNSVALIGSYYPPGFRKNLCMCLFGSVAPTGFILGAFFNGIFAQLVWWPWTFWVCGMVCFVIAVAGFFVIPKGVGILAKGSFDYFGSAAGVTGLILFNFAWNQGPVAGWERPYVYVLMIVGLISIALFFYIEKSVIDPLVPRSVLKGETGAVLGCIAAGWSCFGIWLFYMYRWSLVIDGDTPILAATKNLPCIIPGFLAAISAAFLVQRFPTSFVLFLSMLAFFVGIVLMGTRPVGQIFWAQKFVSLLIQPIGMDMSFPAACIILSSALPPAQQGIAASLVATVVNYSISIGLGFAGTVEYYKTKDMSPSFETTVHGIRVAFYMGFGLAGLGVLVSALFMFQQIINKKKRSPSADEEKSTRAPSV</sequence>
<keyword evidence="4 5" id="KW-0472">Membrane</keyword>
<keyword evidence="2 5" id="KW-0812">Transmembrane</keyword>
<dbReference type="AlphaFoldDB" id="A3LPJ6"/>
<evidence type="ECO:0000256" key="3">
    <source>
        <dbReference type="ARBA" id="ARBA00022989"/>
    </source>
</evidence>
<dbReference type="SUPFAM" id="SSF103473">
    <property type="entry name" value="MFS general substrate transporter"/>
    <property type="match status" value="1"/>
</dbReference>
<evidence type="ECO:0000256" key="4">
    <source>
        <dbReference type="ARBA" id="ARBA00023136"/>
    </source>
</evidence>
<feature type="transmembrane region" description="Helical" evidence="5">
    <location>
        <begin position="409"/>
        <end position="434"/>
    </location>
</feature>
<dbReference type="CDD" id="cd17476">
    <property type="entry name" value="MFS_Amf1_MDR_like"/>
    <property type="match status" value="1"/>
</dbReference>
<organism evidence="7 8">
    <name type="scientific">Scheffersomyces stipitis (strain ATCC 58785 / CBS 6054 / NBRC 10063 / NRRL Y-11545)</name>
    <name type="common">Yeast</name>
    <name type="synonym">Pichia stipitis</name>
    <dbReference type="NCBI Taxonomy" id="322104"/>
    <lineage>
        <taxon>Eukaryota</taxon>
        <taxon>Fungi</taxon>
        <taxon>Dikarya</taxon>
        <taxon>Ascomycota</taxon>
        <taxon>Saccharomycotina</taxon>
        <taxon>Pichiomycetes</taxon>
        <taxon>Debaryomycetaceae</taxon>
        <taxon>Scheffersomyces</taxon>
    </lineage>
</organism>
<feature type="transmembrane region" description="Helical" evidence="5">
    <location>
        <begin position="376"/>
        <end position="397"/>
    </location>
</feature>
<feature type="transmembrane region" description="Helical" evidence="5">
    <location>
        <begin position="150"/>
        <end position="170"/>
    </location>
</feature>
<dbReference type="GO" id="GO:0022857">
    <property type="term" value="F:transmembrane transporter activity"/>
    <property type="evidence" value="ECO:0007669"/>
    <property type="project" value="InterPro"/>
</dbReference>
<dbReference type="Gene3D" id="1.20.1250.20">
    <property type="entry name" value="MFS general substrate transporter like domains"/>
    <property type="match status" value="2"/>
</dbReference>
<dbReference type="GO" id="GO:0016020">
    <property type="term" value="C:membrane"/>
    <property type="evidence" value="ECO:0007669"/>
    <property type="project" value="UniProtKB-SubCell"/>
</dbReference>
<feature type="transmembrane region" description="Helical" evidence="5">
    <location>
        <begin position="454"/>
        <end position="473"/>
    </location>
</feature>
<dbReference type="KEGG" id="pic:PICST_29969"/>
<dbReference type="InterPro" id="IPR036259">
    <property type="entry name" value="MFS_trans_sf"/>
</dbReference>
<dbReference type="GeneID" id="4836971"/>
<feature type="transmembrane region" description="Helical" evidence="5">
    <location>
        <begin position="182"/>
        <end position="202"/>
    </location>
</feature>
<protein>
    <submittedName>
        <fullName evidence="7">Multidrug-resistance type transporter</fullName>
    </submittedName>
</protein>
<evidence type="ECO:0000256" key="1">
    <source>
        <dbReference type="ARBA" id="ARBA00004141"/>
    </source>
</evidence>
<proteinExistence type="predicted"/>
<evidence type="ECO:0000313" key="8">
    <source>
        <dbReference type="Proteomes" id="UP000002258"/>
    </source>
</evidence>
<keyword evidence="8" id="KW-1185">Reference proteome</keyword>
<feature type="transmembrane region" description="Helical" evidence="5">
    <location>
        <begin position="245"/>
        <end position="263"/>
    </location>
</feature>
<feature type="transmembrane region" description="Helical" evidence="5">
    <location>
        <begin position="315"/>
        <end position="339"/>
    </location>
</feature>
<reference evidence="7 8" key="1">
    <citation type="journal article" date="2007" name="Nat. Biotechnol.">
        <title>Genome sequence of the lignocellulose-bioconverting and xylose-fermenting yeast Pichia stipitis.</title>
        <authorList>
            <person name="Jeffries T.W."/>
            <person name="Grigoriev I.V."/>
            <person name="Grimwood J."/>
            <person name="Laplaza J.M."/>
            <person name="Aerts A."/>
            <person name="Salamov A."/>
            <person name="Schmutz J."/>
            <person name="Lindquist E."/>
            <person name="Dehal P."/>
            <person name="Shapiro H."/>
            <person name="Jin Y.S."/>
            <person name="Passoth V."/>
            <person name="Richardson P.M."/>
        </authorList>
    </citation>
    <scope>NUCLEOTIDE SEQUENCE [LARGE SCALE GENOMIC DNA]</scope>
    <source>
        <strain evidence="8">ATCC 58785 / CBS 6054 / NBRC 10063 / NRRL Y-11545</strain>
    </source>
</reference>
<comment type="subcellular location">
    <subcellularLocation>
        <location evidence="1">Membrane</location>
        <topology evidence="1">Multi-pass membrane protein</topology>
    </subcellularLocation>
</comment>
<dbReference type="OMA" id="GWSCFGV"/>
<feature type="transmembrane region" description="Helical" evidence="5">
    <location>
        <begin position="214"/>
        <end position="233"/>
    </location>
</feature>
<evidence type="ECO:0000256" key="2">
    <source>
        <dbReference type="ARBA" id="ARBA00022692"/>
    </source>
</evidence>
<dbReference type="HOGENOM" id="CLU_000960_27_4_1"/>
<evidence type="ECO:0000313" key="7">
    <source>
        <dbReference type="EMBL" id="ABN64506.2"/>
    </source>
</evidence>
<dbReference type="Pfam" id="PF07690">
    <property type="entry name" value="MFS_1"/>
    <property type="match status" value="1"/>
</dbReference>
<feature type="transmembrane region" description="Helical" evidence="5">
    <location>
        <begin position="60"/>
        <end position="78"/>
    </location>
</feature>
<dbReference type="PROSITE" id="PS50850">
    <property type="entry name" value="MFS"/>
    <property type="match status" value="1"/>
</dbReference>
<dbReference type="InterPro" id="IPR011701">
    <property type="entry name" value="MFS"/>
</dbReference>
<dbReference type="eggNOG" id="KOG0254">
    <property type="taxonomic scope" value="Eukaryota"/>
</dbReference>
<dbReference type="FunCoup" id="A3LPJ6">
    <property type="interactions" value="42"/>
</dbReference>
<dbReference type="PANTHER" id="PTHR42718">
    <property type="entry name" value="MAJOR FACILITATOR SUPERFAMILY MULTIDRUG TRANSPORTER MFSC"/>
    <property type="match status" value="1"/>
</dbReference>
<feature type="transmembrane region" description="Helical" evidence="5">
    <location>
        <begin position="90"/>
        <end position="110"/>
    </location>
</feature>
<name>A3LPJ6_PICST</name>